<sequence length="781" mass="84162">MVDSNKILTVSYGTFSCTLEGFDDAFETMKAIAEYFRDLAADDRFFGAEPPTPDAEMMARIAERGSARRVEARASDDGIVLRSGAAAPALPAAAAPAPRKETPAAPVQDAAEDEAPEDDFAEEDMPPAAARGPAALPMADEDSIVAKLRRIRSVVSRNGATTAGDYAEDQDIYEAPRAAGLDASALYEATVTPEATEEAALAELEDEISAAEARDAQPGDMAGDEDLSETAEDEGAAVSFQDEAEEETAAAEEETAGDEAFEEVEAFEDGYEDEDTVAEDAAFEEEEDAAFEEDAFDEGEEAAFEDTDEADAFEEEEAAFEDTDEADAFEEATFEEAAFDDDEADASAEDAPVAENTRHQSDMDHDDDEEHHHRTFPVAAATAAAAATGWPRVVKVKRRDMEAVAARNPAVAAASGLSAEQEAELQNELAELEAEMAAEARAIPAEDAYEEDIEPAEARHVELDENDADADYAGTEAEPAHAADEAWDEDDDEAAWEEALAEDDDIPAEAAELAGQETYFEDDENAAEAPAEMPQAPTAPAGRAKLDASANPGDMDRILAETNNQLHETEGTRRRSAIQHLRAAVAATKAEQQAGSDLGAGKDEDHTNAYREDLAQVVRPRRPRSGGTTGRRTEDKPAPLRLVAEQRVDIEAEHRAPVRPRRVSIADLIRQEADDEEDAVQPDTAKGEGFPAFLEDSGAEELSEVLEAAASYLAFVEGREQFSRPQLMNRVREVDPDGYSREDALRAFGSLLREGKIRKVKGGRFAASDRIGFRPDQRAVG</sequence>
<dbReference type="EMBL" id="BMLF01000002">
    <property type="protein sequence ID" value="GGM02529.1"/>
    <property type="molecule type" value="Genomic_DNA"/>
</dbReference>
<feature type="compositionally biased region" description="Low complexity" evidence="2">
    <location>
        <begin position="126"/>
        <end position="137"/>
    </location>
</feature>
<feature type="compositionally biased region" description="Basic and acidic residues" evidence="2">
    <location>
        <begin position="600"/>
        <end position="614"/>
    </location>
</feature>
<comment type="caution">
    <text evidence="3">The sequence shown here is derived from an EMBL/GenBank/DDBJ whole genome shotgun (WGS) entry which is preliminary data.</text>
</comment>
<dbReference type="AlphaFoldDB" id="A0A917WGX9"/>
<evidence type="ECO:0000313" key="4">
    <source>
        <dbReference type="Proteomes" id="UP000649829"/>
    </source>
</evidence>
<feature type="compositionally biased region" description="Acidic residues" evidence="2">
    <location>
        <begin position="110"/>
        <end position="125"/>
    </location>
</feature>
<dbReference type="RefSeq" id="WP_028287592.1">
    <property type="nucleotide sequence ID" value="NZ_BMLF01000002.1"/>
</dbReference>
<evidence type="ECO:0000256" key="1">
    <source>
        <dbReference type="SAM" id="Coils"/>
    </source>
</evidence>
<dbReference type="PROSITE" id="PS51257">
    <property type="entry name" value="PROKAR_LIPOPROTEIN"/>
    <property type="match status" value="1"/>
</dbReference>
<reference evidence="3" key="2">
    <citation type="submission" date="2020-09" db="EMBL/GenBank/DDBJ databases">
        <authorList>
            <person name="Sun Q."/>
            <person name="Zhou Y."/>
        </authorList>
    </citation>
    <scope>NUCLEOTIDE SEQUENCE</scope>
    <source>
        <strain evidence="3">CGMCC 1.6293</strain>
    </source>
</reference>
<gene>
    <name evidence="3" type="ORF">GCM10011534_25500</name>
</gene>
<feature type="compositionally biased region" description="Acidic residues" evidence="2">
    <location>
        <begin position="242"/>
        <end position="348"/>
    </location>
</feature>
<proteinExistence type="predicted"/>
<organism evidence="3 4">
    <name type="scientific">Pseudooceanicola nanhaiensis</name>
    <dbReference type="NCBI Taxonomy" id="375761"/>
    <lineage>
        <taxon>Bacteria</taxon>
        <taxon>Pseudomonadati</taxon>
        <taxon>Pseudomonadota</taxon>
        <taxon>Alphaproteobacteria</taxon>
        <taxon>Rhodobacterales</taxon>
        <taxon>Paracoccaceae</taxon>
        <taxon>Pseudooceanicola</taxon>
    </lineage>
</organism>
<feature type="compositionally biased region" description="Basic and acidic residues" evidence="2">
    <location>
        <begin position="631"/>
        <end position="641"/>
    </location>
</feature>
<feature type="compositionally biased region" description="Low complexity" evidence="2">
    <location>
        <begin position="583"/>
        <end position="594"/>
    </location>
</feature>
<dbReference type="Proteomes" id="UP000649829">
    <property type="component" value="Unassembled WGS sequence"/>
</dbReference>
<feature type="coiled-coil region" evidence="1">
    <location>
        <begin position="415"/>
        <end position="442"/>
    </location>
</feature>
<feature type="compositionally biased region" description="Low complexity" evidence="2">
    <location>
        <begin position="91"/>
        <end position="109"/>
    </location>
</feature>
<feature type="compositionally biased region" description="Acidic residues" evidence="2">
    <location>
        <begin position="222"/>
        <end position="235"/>
    </location>
</feature>
<evidence type="ECO:0008006" key="5">
    <source>
        <dbReference type="Google" id="ProtNLM"/>
    </source>
</evidence>
<keyword evidence="1" id="KW-0175">Coiled coil</keyword>
<accession>A0A917WGX9</accession>
<feature type="region of interest" description="Disordered" evidence="2">
    <location>
        <begin position="516"/>
        <end position="641"/>
    </location>
</feature>
<feature type="region of interest" description="Disordered" evidence="2">
    <location>
        <begin position="209"/>
        <end position="372"/>
    </location>
</feature>
<reference evidence="3" key="1">
    <citation type="journal article" date="2014" name="Int. J. Syst. Evol. Microbiol.">
        <title>Complete genome sequence of Corynebacterium casei LMG S-19264T (=DSM 44701T), isolated from a smear-ripened cheese.</title>
        <authorList>
            <consortium name="US DOE Joint Genome Institute (JGI-PGF)"/>
            <person name="Walter F."/>
            <person name="Albersmeier A."/>
            <person name="Kalinowski J."/>
            <person name="Ruckert C."/>
        </authorList>
    </citation>
    <scope>NUCLEOTIDE SEQUENCE</scope>
    <source>
        <strain evidence="3">CGMCC 1.6293</strain>
    </source>
</reference>
<keyword evidence="4" id="KW-1185">Reference proteome</keyword>
<feature type="region of interest" description="Disordered" evidence="2">
    <location>
        <begin position="467"/>
        <end position="493"/>
    </location>
</feature>
<name>A0A917WGX9_9RHOB</name>
<evidence type="ECO:0000256" key="2">
    <source>
        <dbReference type="SAM" id="MobiDB-lite"/>
    </source>
</evidence>
<feature type="compositionally biased region" description="Low complexity" evidence="2">
    <location>
        <begin position="527"/>
        <end position="541"/>
    </location>
</feature>
<evidence type="ECO:0000313" key="3">
    <source>
        <dbReference type="EMBL" id="GGM02529.1"/>
    </source>
</evidence>
<feature type="region of interest" description="Disordered" evidence="2">
    <location>
        <begin position="671"/>
        <end position="691"/>
    </location>
</feature>
<protein>
    <recommendedName>
        <fullName evidence="5">Lipoprotein</fullName>
    </recommendedName>
</protein>
<feature type="region of interest" description="Disordered" evidence="2">
    <location>
        <begin position="91"/>
        <end position="137"/>
    </location>
</feature>